<gene>
    <name evidence="2" type="ORF">ETEE_3592</name>
</gene>
<dbReference type="HOGENOM" id="CLU_093674_4_1_6"/>
<dbReference type="Proteomes" id="UP000028681">
    <property type="component" value="Chromosome"/>
</dbReference>
<dbReference type="AlphaFoldDB" id="A0A076LTM2"/>
<feature type="transmembrane region" description="Helical" evidence="1">
    <location>
        <begin position="53"/>
        <end position="72"/>
    </location>
</feature>
<keyword evidence="1" id="KW-0812">Transmembrane</keyword>
<evidence type="ECO:0000313" key="3">
    <source>
        <dbReference type="Proteomes" id="UP000028681"/>
    </source>
</evidence>
<dbReference type="RefSeq" id="WP_034165058.1">
    <property type="nucleotide sequence ID" value="NZ_CP006664.1"/>
</dbReference>
<dbReference type="PANTHER" id="PTHR34980:SF2">
    <property type="entry name" value="INNER MEMBRANE PROTEIN YHAH-RELATED"/>
    <property type="match status" value="1"/>
</dbReference>
<evidence type="ECO:0008006" key="4">
    <source>
        <dbReference type="Google" id="ProtNLM"/>
    </source>
</evidence>
<proteinExistence type="predicted"/>
<sequence length="121" mass="13904">MDWYLKVLKNYFVFSGRARRKEYWWFVLINCIISIVLAMVQKALGWTFENGEGFLTILYSLAVLIPSIAVLVRRLHDIGRTGWWALIGLIPLIGWLVLLIFTLSDSQRDSNAYGPNPKALS</sequence>
<dbReference type="InterPro" id="IPR008523">
    <property type="entry name" value="DUF805"/>
</dbReference>
<accession>A0A076LTM2</accession>
<dbReference type="GeneID" id="33941016"/>
<evidence type="ECO:0000256" key="1">
    <source>
        <dbReference type="SAM" id="Phobius"/>
    </source>
</evidence>
<name>A0A076LTM2_9GAMM</name>
<feature type="transmembrane region" description="Helical" evidence="1">
    <location>
        <begin position="23"/>
        <end position="41"/>
    </location>
</feature>
<dbReference type="EMBL" id="CP006664">
    <property type="protein sequence ID" value="AIJ10012.1"/>
    <property type="molecule type" value="Genomic_DNA"/>
</dbReference>
<dbReference type="Pfam" id="PF05656">
    <property type="entry name" value="DUF805"/>
    <property type="match status" value="1"/>
</dbReference>
<dbReference type="KEGG" id="ete:ETEE_3592"/>
<feature type="transmembrane region" description="Helical" evidence="1">
    <location>
        <begin position="84"/>
        <end position="103"/>
    </location>
</feature>
<organism evidence="2 3">
    <name type="scientific">Edwardsiella anguillarum ET080813</name>
    <dbReference type="NCBI Taxonomy" id="667120"/>
    <lineage>
        <taxon>Bacteria</taxon>
        <taxon>Pseudomonadati</taxon>
        <taxon>Pseudomonadota</taxon>
        <taxon>Gammaproteobacteria</taxon>
        <taxon>Enterobacterales</taxon>
        <taxon>Hafniaceae</taxon>
        <taxon>Edwardsiella</taxon>
    </lineage>
</organism>
<dbReference type="PANTHER" id="PTHR34980">
    <property type="entry name" value="INNER MEMBRANE PROTEIN-RELATED-RELATED"/>
    <property type="match status" value="1"/>
</dbReference>
<dbReference type="GO" id="GO:0005886">
    <property type="term" value="C:plasma membrane"/>
    <property type="evidence" value="ECO:0007669"/>
    <property type="project" value="TreeGrafter"/>
</dbReference>
<reference evidence="2 3" key="1">
    <citation type="journal article" date="2012" name="PLoS ONE">
        <title>Edwardsiella comparative phylogenomics reveal the new intra/inter-species taxonomic relationships, virulence evolution and niche adaptation mechanisms.</title>
        <authorList>
            <person name="Yang M."/>
            <person name="Lv Y."/>
            <person name="Xiao J."/>
            <person name="Wu H."/>
            <person name="Zheng H."/>
            <person name="Liu Q."/>
            <person name="Zhang Y."/>
            <person name="Wang Q."/>
        </authorList>
    </citation>
    <scope>NUCLEOTIDE SEQUENCE [LARGE SCALE GENOMIC DNA]</scope>
    <source>
        <strain evidence="3">080813</strain>
    </source>
</reference>
<keyword evidence="1" id="KW-1133">Transmembrane helix</keyword>
<keyword evidence="1" id="KW-0472">Membrane</keyword>
<evidence type="ECO:0000313" key="2">
    <source>
        <dbReference type="EMBL" id="AIJ10012.1"/>
    </source>
</evidence>
<protein>
    <recommendedName>
        <fullName evidence="4">DUF805 domain-containing protein</fullName>
    </recommendedName>
</protein>